<keyword evidence="1" id="KW-0472">Membrane</keyword>
<keyword evidence="3" id="KW-1185">Reference proteome</keyword>
<feature type="transmembrane region" description="Helical" evidence="1">
    <location>
        <begin position="38"/>
        <end position="56"/>
    </location>
</feature>
<protein>
    <submittedName>
        <fullName evidence="2">Uncharacterized protein</fullName>
    </submittedName>
</protein>
<organism evidence="2 3">
    <name type="scientific">Bifidobacterium olomucense</name>
    <dbReference type="NCBI Taxonomy" id="2675324"/>
    <lineage>
        <taxon>Bacteria</taxon>
        <taxon>Bacillati</taxon>
        <taxon>Actinomycetota</taxon>
        <taxon>Actinomycetes</taxon>
        <taxon>Bifidobacteriales</taxon>
        <taxon>Bifidobacteriaceae</taxon>
        <taxon>Bifidobacterium</taxon>
    </lineage>
</organism>
<evidence type="ECO:0000313" key="2">
    <source>
        <dbReference type="EMBL" id="NMM97499.1"/>
    </source>
</evidence>
<dbReference type="AlphaFoldDB" id="A0A7Y0EW35"/>
<gene>
    <name evidence="2" type="ORF">G1C97_0448</name>
</gene>
<sequence>MLRGIILVLFAVLGFIIAGGLRRGKCWTWCLGSLAPAASRLVPVVLVVLGVVYLRIDAHRREARKAPRRVGVTCPDSGAWGPLLTHVGLLLLLVRGQKA</sequence>
<evidence type="ECO:0000256" key="1">
    <source>
        <dbReference type="SAM" id="Phobius"/>
    </source>
</evidence>
<proteinExistence type="predicted"/>
<name>A0A7Y0EW35_9BIFI</name>
<dbReference type="Proteomes" id="UP000543419">
    <property type="component" value="Unassembled WGS sequence"/>
</dbReference>
<keyword evidence="1" id="KW-1133">Transmembrane helix</keyword>
<comment type="caution">
    <text evidence="2">The sequence shown here is derived from an EMBL/GenBank/DDBJ whole genome shotgun (WGS) entry which is preliminary data.</text>
</comment>
<keyword evidence="1" id="KW-0812">Transmembrane</keyword>
<accession>A0A7Y0EW35</accession>
<dbReference type="EMBL" id="JAAIIG010000002">
    <property type="protein sequence ID" value="NMM97499.1"/>
    <property type="molecule type" value="Genomic_DNA"/>
</dbReference>
<reference evidence="2 3" key="1">
    <citation type="submission" date="2020-02" db="EMBL/GenBank/DDBJ databases">
        <title>Characterization of phylogenetic diversity of novel bifidobacterial species isolated in Czech ZOOs.</title>
        <authorList>
            <person name="Lugli G.A."/>
            <person name="Vera N.B."/>
            <person name="Ventura M."/>
        </authorList>
    </citation>
    <scope>NUCLEOTIDE SEQUENCE [LARGE SCALE GENOMIC DNA]</scope>
    <source>
        <strain evidence="2 3">DSM 109959</strain>
    </source>
</reference>
<evidence type="ECO:0000313" key="3">
    <source>
        <dbReference type="Proteomes" id="UP000543419"/>
    </source>
</evidence>